<gene>
    <name evidence="2" type="ORF">ACJMK2_012300</name>
</gene>
<accession>A0ABD3VAN9</accession>
<sequence>MGFSPGLGLSLLSRAVYIYDCSLQSMIPISMIVSGLLPVFLIVSGNRNKKESKFTGFLCGLIALLLNIVWTVAESAWVYPAWDTWKSRGNVSCAASEMNCKSCNEALLKFAVAMVTLDWIFLAIITTYIFCVVYTQLSL</sequence>
<evidence type="ECO:0000313" key="3">
    <source>
        <dbReference type="Proteomes" id="UP001634394"/>
    </source>
</evidence>
<comment type="caution">
    <text evidence="2">The sequence shown here is derived from an EMBL/GenBank/DDBJ whole genome shotgun (WGS) entry which is preliminary data.</text>
</comment>
<feature type="transmembrane region" description="Helical" evidence="1">
    <location>
        <begin position="25"/>
        <end position="43"/>
    </location>
</feature>
<name>A0ABD3VAN9_SINWO</name>
<proteinExistence type="predicted"/>
<keyword evidence="1" id="KW-0812">Transmembrane</keyword>
<evidence type="ECO:0000313" key="2">
    <source>
        <dbReference type="EMBL" id="KAL3857653.1"/>
    </source>
</evidence>
<keyword evidence="1" id="KW-0472">Membrane</keyword>
<organism evidence="2 3">
    <name type="scientific">Sinanodonta woodiana</name>
    <name type="common">Chinese pond mussel</name>
    <name type="synonym">Anodonta woodiana</name>
    <dbReference type="NCBI Taxonomy" id="1069815"/>
    <lineage>
        <taxon>Eukaryota</taxon>
        <taxon>Metazoa</taxon>
        <taxon>Spiralia</taxon>
        <taxon>Lophotrochozoa</taxon>
        <taxon>Mollusca</taxon>
        <taxon>Bivalvia</taxon>
        <taxon>Autobranchia</taxon>
        <taxon>Heteroconchia</taxon>
        <taxon>Palaeoheterodonta</taxon>
        <taxon>Unionida</taxon>
        <taxon>Unionoidea</taxon>
        <taxon>Unionidae</taxon>
        <taxon>Unioninae</taxon>
        <taxon>Sinanodonta</taxon>
    </lineage>
</organism>
<feature type="transmembrane region" description="Helical" evidence="1">
    <location>
        <begin position="55"/>
        <end position="73"/>
    </location>
</feature>
<dbReference type="AlphaFoldDB" id="A0ABD3VAN9"/>
<keyword evidence="1" id="KW-1133">Transmembrane helix</keyword>
<evidence type="ECO:0000256" key="1">
    <source>
        <dbReference type="SAM" id="Phobius"/>
    </source>
</evidence>
<feature type="transmembrane region" description="Helical" evidence="1">
    <location>
        <begin position="119"/>
        <end position="137"/>
    </location>
</feature>
<keyword evidence="3" id="KW-1185">Reference proteome</keyword>
<dbReference type="EMBL" id="JBJQND010000013">
    <property type="protein sequence ID" value="KAL3857653.1"/>
    <property type="molecule type" value="Genomic_DNA"/>
</dbReference>
<protein>
    <submittedName>
        <fullName evidence="2">Uncharacterized protein</fullName>
    </submittedName>
</protein>
<reference evidence="2 3" key="1">
    <citation type="submission" date="2024-11" db="EMBL/GenBank/DDBJ databases">
        <title>Chromosome-level genome assembly of the freshwater bivalve Anodonta woodiana.</title>
        <authorList>
            <person name="Chen X."/>
        </authorList>
    </citation>
    <scope>NUCLEOTIDE SEQUENCE [LARGE SCALE GENOMIC DNA]</scope>
    <source>
        <strain evidence="2">MN2024</strain>
        <tissue evidence="2">Gills</tissue>
    </source>
</reference>
<dbReference type="Proteomes" id="UP001634394">
    <property type="component" value="Unassembled WGS sequence"/>
</dbReference>